<dbReference type="InterPro" id="IPR025507">
    <property type="entry name" value="DUF4394"/>
</dbReference>
<evidence type="ECO:0000256" key="1">
    <source>
        <dbReference type="SAM" id="SignalP"/>
    </source>
</evidence>
<feature type="chain" id="PRO_5046833582" evidence="1">
    <location>
        <begin position="25"/>
        <end position="660"/>
    </location>
</feature>
<dbReference type="PROSITE" id="PS51208">
    <property type="entry name" value="AUTOTRANSPORTER"/>
    <property type="match status" value="1"/>
</dbReference>
<feature type="domain" description="Autotransporter" evidence="2">
    <location>
        <begin position="378"/>
        <end position="660"/>
    </location>
</feature>
<organism evidence="3 4">
    <name type="scientific">Sphingomonas arantia</name>
    <dbReference type="NCBI Taxonomy" id="1460676"/>
    <lineage>
        <taxon>Bacteria</taxon>
        <taxon>Pseudomonadati</taxon>
        <taxon>Pseudomonadota</taxon>
        <taxon>Alphaproteobacteria</taxon>
        <taxon>Sphingomonadales</taxon>
        <taxon>Sphingomonadaceae</taxon>
        <taxon>Sphingomonas</taxon>
    </lineage>
</organism>
<dbReference type="Gene3D" id="2.40.128.130">
    <property type="entry name" value="Autotransporter beta-domain"/>
    <property type="match status" value="1"/>
</dbReference>
<dbReference type="SMART" id="SM00869">
    <property type="entry name" value="Autotransporter"/>
    <property type="match status" value="1"/>
</dbReference>
<dbReference type="InterPro" id="IPR036709">
    <property type="entry name" value="Autotransporte_beta_dom_sf"/>
</dbReference>
<dbReference type="RefSeq" id="WP_380926989.1">
    <property type="nucleotide sequence ID" value="NZ_JBHUGS010000001.1"/>
</dbReference>
<dbReference type="EMBL" id="JBHUGS010000001">
    <property type="protein sequence ID" value="MFD1949472.1"/>
    <property type="molecule type" value="Genomic_DNA"/>
</dbReference>
<evidence type="ECO:0000313" key="4">
    <source>
        <dbReference type="Proteomes" id="UP001597400"/>
    </source>
</evidence>
<keyword evidence="4" id="KW-1185">Reference proteome</keyword>
<reference evidence="4" key="1">
    <citation type="journal article" date="2019" name="Int. J. Syst. Evol. Microbiol.">
        <title>The Global Catalogue of Microorganisms (GCM) 10K type strain sequencing project: providing services to taxonomists for standard genome sequencing and annotation.</title>
        <authorList>
            <consortium name="The Broad Institute Genomics Platform"/>
            <consortium name="The Broad Institute Genome Sequencing Center for Infectious Disease"/>
            <person name="Wu L."/>
            <person name="Ma J."/>
        </authorList>
    </citation>
    <scope>NUCLEOTIDE SEQUENCE [LARGE SCALE GENOMIC DNA]</scope>
    <source>
        <strain evidence="4">CGMCC 1.12702</strain>
    </source>
</reference>
<feature type="signal peptide" evidence="1">
    <location>
        <begin position="1"/>
        <end position="24"/>
    </location>
</feature>
<dbReference type="Pfam" id="PF03797">
    <property type="entry name" value="Autotransporter"/>
    <property type="match status" value="1"/>
</dbReference>
<dbReference type="SUPFAM" id="SSF103515">
    <property type="entry name" value="Autotransporter"/>
    <property type="match status" value="1"/>
</dbReference>
<evidence type="ECO:0000259" key="2">
    <source>
        <dbReference type="PROSITE" id="PS51208"/>
    </source>
</evidence>
<name>A0ABW4TS15_9SPHN</name>
<protein>
    <submittedName>
        <fullName evidence="3">DUF4394 domain-containing protein</fullName>
    </submittedName>
</protein>
<keyword evidence="1" id="KW-0732">Signal</keyword>
<dbReference type="InterPro" id="IPR005546">
    <property type="entry name" value="Autotransporte_beta"/>
</dbReference>
<sequence>MQKNLKRAILFGAGVTVMAGAASAQSVQTLRSGTNALVSVNAASPGTITRTTAITGIAAGRTLQGFDYRPASPRILYALDNVGQLYSINGRTGVAAAVGSPITQAANPTGAAAGLDFNPTVDRIRYVNGNRTDLRLNQTNGTLAATDGTLSYAAGDARFGTAPVLAGAAYTNNVAGATTTTLYVLDTSGGTARLATQGNASGTVGPNTGTLFSVGTSTGIATNGNVGFDITRSGQAYATLTDPTTGVTSLYTVNLATGTATALGAISGNTTYNGLAAELASFQSMGLTQNQQNVGFVLDNFTGTPNDATQGIFNGIDAQTGNAAAQSGLLQSLTPAAFQSLPDISYGVLESQESTVLRYTRDLRGNAVNTDGSRVTLDEAGKVGAWVSGGSRFGSVDAAQDRYRTKTDEYHFLGGADFRLTPKTAIGVFGGYSNTDADLAPGNTANGTLESWFAGAYATAGVGPFYVDAWGSYTDLDWKLYRNLSFGNYSGSTFARTGGRIITGGAATGLSFQIRNFEIEPFAQVRYADLKIDGFTETNGAAFALVVPNDMNRVSIRSNVGARLGTKFEVGGATIRPQVRGGYMYEFRNQRRNIVAGFQQPGIGSQFNFVTTPLYQDYYNAGASLNISGNGPLSLVADYDAQFDNQRQFHNFTIGARLAL</sequence>
<proteinExistence type="predicted"/>
<gene>
    <name evidence="3" type="ORF">ACFSGX_01665</name>
</gene>
<evidence type="ECO:0000313" key="3">
    <source>
        <dbReference type="EMBL" id="MFD1949472.1"/>
    </source>
</evidence>
<accession>A0ABW4TS15</accession>
<comment type="caution">
    <text evidence="3">The sequence shown here is derived from an EMBL/GenBank/DDBJ whole genome shotgun (WGS) entry which is preliminary data.</text>
</comment>
<dbReference type="Pfam" id="PF14339">
    <property type="entry name" value="DUF4394"/>
    <property type="match status" value="1"/>
</dbReference>
<dbReference type="Proteomes" id="UP001597400">
    <property type="component" value="Unassembled WGS sequence"/>
</dbReference>